<reference evidence="6" key="1">
    <citation type="submission" date="2016-06" db="EMBL/GenBank/DDBJ databases">
        <title>First high quality genome sequence of Plasmodium coatneyi using continuous long reads from single molecule, real-time sequencing.</title>
        <authorList>
            <person name="Chien J.-T."/>
            <person name="Pakala S.B."/>
            <person name="Geraldo J.A."/>
            <person name="Lapp S.A."/>
            <person name="Barnwell J.W."/>
            <person name="Kissinger J.C."/>
            <person name="Galinski M.R."/>
            <person name="Humphrey J.C."/>
        </authorList>
    </citation>
    <scope>NUCLEOTIDE SEQUENCE [LARGE SCALE GENOMIC DNA]</scope>
    <source>
        <strain evidence="6">Hackeri</strain>
    </source>
</reference>
<dbReference type="Gene3D" id="2.130.10.10">
    <property type="entry name" value="YVTN repeat-like/Quinoprotein amine dehydrogenase"/>
    <property type="match status" value="2"/>
</dbReference>
<dbReference type="Proteomes" id="UP000092716">
    <property type="component" value="Chromosome 14"/>
</dbReference>
<feature type="coiled-coil region" evidence="3">
    <location>
        <begin position="152"/>
        <end position="197"/>
    </location>
</feature>
<sequence>MAEDWKNTILQRMKRRNVAQSQRYEPVLTSYNALVDEKNKLTAIIASFTSENVFMLNGKHSSISLSSRENSIPNILNQFYAQREDYDGDNVTHRNMSLSLASANDATTDGSPGGAATPSGDIVKTEDRLTNGVSKRELLQVIKEKAKADEMILLLKNNINEKKKILNNLNKQNKTLNDALVKKEQQLNEKKEKLCNLQNVICRQKKDIKLYASCNVSLKRKIKLSQKKNQKVIHEFDAIRLSYFKIWKEAFQLKTCKKNLQKEYFTIRSELLQKKIENEKLLQCLLKIKKAYRRQLIKMHTYMRQRKDNYTNLSGKSQTHRQRFSKKHKFFLTLYWDKLHYMHSCGEPPSADSHHSHRKSNIFAKRKNNLLAIPGRSSHGEEMPHEEKSQWGGNAPAPEAPHAIGKNKYSVLRDDVEVTNNKTSPFQNGGENHNQVGATNLRNNYRAKGTYQTASNDPTQFFNDGLRRHRLYKIKARLNVHTSSSVLCFSPFPGAYPQGDSHKYVKAEWAEKQRRYTSDRENQLNASGLTNRGENETSPIYYNSNFDSDVSMVSSVDMDGSYGDYSEWRDPDPVSLREISVPHPTDEPLHNALVTCAEDGSISFVKIKKDKLTCIKRFQITDQKIAANNVCVHPAGKQSILSLRNNAICLFNNESSEIEKWYHSHEEKITSINFLHHFSYSDELPLNGGSPGESPFFYSTSLDKTVKFFHVERGSFYSSLHLNDAITCSCKSNKQPLVLIGTRSGSVICYDVRVHNKGVTQAALYQKNILDDEISGVSFSPDDRLIAIQSIRGKTKLINTNKINFFQCLENPDFLKKESPTCAPVFSPDGNDLICTFPYALIAHNVVTHSYVTVVNDELGQINGAQYLPGGNLCTIHADGNVAIW</sequence>
<dbReference type="PANTHER" id="PTHR44019">
    <property type="entry name" value="WD REPEAT-CONTAINING PROTEIN 55"/>
    <property type="match status" value="1"/>
</dbReference>
<evidence type="ECO:0000256" key="1">
    <source>
        <dbReference type="ARBA" id="ARBA00022574"/>
    </source>
</evidence>
<feature type="compositionally biased region" description="Basic and acidic residues" evidence="4">
    <location>
        <begin position="378"/>
        <end position="389"/>
    </location>
</feature>
<evidence type="ECO:0000313" key="5">
    <source>
        <dbReference type="EMBL" id="ANQ11171.1"/>
    </source>
</evidence>
<evidence type="ECO:0000313" key="6">
    <source>
        <dbReference type="Proteomes" id="UP000092716"/>
    </source>
</evidence>
<dbReference type="GeneID" id="30911889"/>
<dbReference type="InterPro" id="IPR050505">
    <property type="entry name" value="WDR55/POC1"/>
</dbReference>
<dbReference type="KEGG" id="pcot:PCOAH_00051550"/>
<keyword evidence="2" id="KW-0677">Repeat</keyword>
<keyword evidence="1" id="KW-0853">WD repeat</keyword>
<dbReference type="PANTHER" id="PTHR44019:SF8">
    <property type="entry name" value="POC1 CENTRIOLAR PROTEIN HOMOLOG"/>
    <property type="match status" value="1"/>
</dbReference>
<dbReference type="OrthoDB" id="27537at2759"/>
<dbReference type="InterPro" id="IPR001680">
    <property type="entry name" value="WD40_rpt"/>
</dbReference>
<evidence type="ECO:0000256" key="4">
    <source>
        <dbReference type="SAM" id="MobiDB-lite"/>
    </source>
</evidence>
<evidence type="ECO:0000256" key="3">
    <source>
        <dbReference type="SAM" id="Coils"/>
    </source>
</evidence>
<dbReference type="InterPro" id="IPR036322">
    <property type="entry name" value="WD40_repeat_dom_sf"/>
</dbReference>
<keyword evidence="3" id="KW-0175">Coiled coil</keyword>
<dbReference type="SUPFAM" id="SSF50978">
    <property type="entry name" value="WD40 repeat-like"/>
    <property type="match status" value="1"/>
</dbReference>
<dbReference type="InterPro" id="IPR015943">
    <property type="entry name" value="WD40/YVTN_repeat-like_dom_sf"/>
</dbReference>
<evidence type="ECO:0000256" key="2">
    <source>
        <dbReference type="ARBA" id="ARBA00022737"/>
    </source>
</evidence>
<dbReference type="SMART" id="SM00320">
    <property type="entry name" value="WD40"/>
    <property type="match status" value="3"/>
</dbReference>
<gene>
    <name evidence="5" type="ORF">PCOAH_00051550</name>
</gene>
<organism evidence="5 6">
    <name type="scientific">Plasmodium coatneyi</name>
    <dbReference type="NCBI Taxonomy" id="208452"/>
    <lineage>
        <taxon>Eukaryota</taxon>
        <taxon>Sar</taxon>
        <taxon>Alveolata</taxon>
        <taxon>Apicomplexa</taxon>
        <taxon>Aconoidasida</taxon>
        <taxon>Haemosporida</taxon>
        <taxon>Plasmodiidae</taxon>
        <taxon>Plasmodium</taxon>
    </lineage>
</organism>
<name>A0A1B1E840_9APIC</name>
<dbReference type="VEuPathDB" id="PlasmoDB:PCOAH_00051550"/>
<feature type="region of interest" description="Disordered" evidence="4">
    <location>
        <begin position="374"/>
        <end position="395"/>
    </location>
</feature>
<keyword evidence="6" id="KW-1185">Reference proteome</keyword>
<protein>
    <recommendedName>
        <fullName evidence="7">WD repeat-containing protein</fullName>
    </recommendedName>
</protein>
<accession>A0A1B1E840</accession>
<dbReference type="AlphaFoldDB" id="A0A1B1E840"/>
<dbReference type="RefSeq" id="XP_019917866.1">
    <property type="nucleotide sequence ID" value="XM_020061935.1"/>
</dbReference>
<dbReference type="EMBL" id="CP016252">
    <property type="protein sequence ID" value="ANQ11171.1"/>
    <property type="molecule type" value="Genomic_DNA"/>
</dbReference>
<evidence type="ECO:0008006" key="7">
    <source>
        <dbReference type="Google" id="ProtNLM"/>
    </source>
</evidence>
<proteinExistence type="predicted"/>